<evidence type="ECO:0000313" key="5">
    <source>
        <dbReference type="Proteomes" id="UP001501705"/>
    </source>
</evidence>
<dbReference type="CDD" id="cd02440">
    <property type="entry name" value="AdoMet_MTases"/>
    <property type="match status" value="1"/>
</dbReference>
<accession>A0ABP4NWD5</accession>
<dbReference type="Proteomes" id="UP001501705">
    <property type="component" value="Unassembled WGS sequence"/>
</dbReference>
<sequence length="399" mass="44302">MTIDNIVGHNLRLSTPNRITRRLPFPPHIMNLPQQPRCRSQPIITMLVIPALTTAGPRNEPQRLNVIPELERLRYTFQPLSPKKPQIRLHRPRSPPRRPHHNPTTDTHRPSRGINRRSPPTRLQRITHPNTITCRPTTRNRVSFLTMSDDVVNQNRAYWELLAPHRHGEPLEFFQTGSSALTDDELAAVGEVRGRRVLQLACSVGDEALTFAQRGAVVTAVDIATPHLATGRAKAEALGVDVDFILQDMMTLDPQIAGFDVIYISWGGLCWVPNLTAWAHLVAGRLNPGGILVISEHHPLWEILSVREEGTLTVSDDYFGANSNESTDPLKAPEITRTIGNPDVPHQSFVWSIASVVTAALDAGLTIRSLQESPAPEMYPALGDQAHNLPATYLLTATK</sequence>
<evidence type="ECO:0000256" key="2">
    <source>
        <dbReference type="SAM" id="MobiDB-lite"/>
    </source>
</evidence>
<comment type="caution">
    <text evidence="4">The sequence shown here is derived from an EMBL/GenBank/DDBJ whole genome shotgun (WGS) entry which is preliminary data.</text>
</comment>
<dbReference type="PANTHER" id="PTHR43861">
    <property type="entry name" value="TRANS-ACONITATE 2-METHYLTRANSFERASE-RELATED"/>
    <property type="match status" value="1"/>
</dbReference>
<feature type="compositionally biased region" description="Basic residues" evidence="2">
    <location>
        <begin position="85"/>
        <end position="101"/>
    </location>
</feature>
<dbReference type="SUPFAM" id="SSF53335">
    <property type="entry name" value="S-adenosyl-L-methionine-dependent methyltransferases"/>
    <property type="match status" value="1"/>
</dbReference>
<dbReference type="PANTHER" id="PTHR43861:SF3">
    <property type="entry name" value="PUTATIVE (AFU_ORTHOLOGUE AFUA_2G14390)-RELATED"/>
    <property type="match status" value="1"/>
</dbReference>
<proteinExistence type="predicted"/>
<reference evidence="5" key="1">
    <citation type="journal article" date="2019" name="Int. J. Syst. Evol. Microbiol.">
        <title>The Global Catalogue of Microorganisms (GCM) 10K type strain sequencing project: providing services to taxonomists for standard genome sequencing and annotation.</title>
        <authorList>
            <consortium name="The Broad Institute Genomics Platform"/>
            <consortium name="The Broad Institute Genome Sequencing Center for Infectious Disease"/>
            <person name="Wu L."/>
            <person name="Ma J."/>
        </authorList>
    </citation>
    <scope>NUCLEOTIDE SEQUENCE [LARGE SCALE GENOMIC DNA]</scope>
    <source>
        <strain evidence="5">JCM 15572</strain>
    </source>
</reference>
<organism evidence="4 5">
    <name type="scientific">Kribbella hippodromi</name>
    <dbReference type="NCBI Taxonomy" id="434347"/>
    <lineage>
        <taxon>Bacteria</taxon>
        <taxon>Bacillati</taxon>
        <taxon>Actinomycetota</taxon>
        <taxon>Actinomycetes</taxon>
        <taxon>Propionibacteriales</taxon>
        <taxon>Kribbellaceae</taxon>
        <taxon>Kribbella</taxon>
    </lineage>
</organism>
<dbReference type="InterPro" id="IPR029063">
    <property type="entry name" value="SAM-dependent_MTases_sf"/>
</dbReference>
<gene>
    <name evidence="4" type="ORF">GCM10009804_23020</name>
</gene>
<feature type="domain" description="Methyltransferase" evidence="3">
    <location>
        <begin position="197"/>
        <end position="290"/>
    </location>
</feature>
<dbReference type="InterPro" id="IPR041698">
    <property type="entry name" value="Methyltransf_25"/>
</dbReference>
<dbReference type="Gene3D" id="3.40.50.150">
    <property type="entry name" value="Vaccinia Virus protein VP39"/>
    <property type="match status" value="1"/>
</dbReference>
<evidence type="ECO:0000313" key="4">
    <source>
        <dbReference type="EMBL" id="GAA1565746.1"/>
    </source>
</evidence>
<feature type="compositionally biased region" description="Polar residues" evidence="2">
    <location>
        <begin position="127"/>
        <end position="137"/>
    </location>
</feature>
<evidence type="ECO:0000259" key="3">
    <source>
        <dbReference type="Pfam" id="PF13649"/>
    </source>
</evidence>
<keyword evidence="5" id="KW-1185">Reference proteome</keyword>
<protein>
    <recommendedName>
        <fullName evidence="3">Methyltransferase domain-containing protein</fullName>
    </recommendedName>
</protein>
<feature type="region of interest" description="Disordered" evidence="2">
    <location>
        <begin position="77"/>
        <end position="137"/>
    </location>
</feature>
<dbReference type="Pfam" id="PF13649">
    <property type="entry name" value="Methyltransf_25"/>
    <property type="match status" value="1"/>
</dbReference>
<name>A0ABP4NWD5_9ACTN</name>
<keyword evidence="1" id="KW-0808">Transferase</keyword>
<evidence type="ECO:0000256" key="1">
    <source>
        <dbReference type="ARBA" id="ARBA00022679"/>
    </source>
</evidence>
<dbReference type="EMBL" id="BAAAPH010000006">
    <property type="protein sequence ID" value="GAA1565746.1"/>
    <property type="molecule type" value="Genomic_DNA"/>
</dbReference>